<keyword evidence="2" id="KW-0238">DNA-binding</keyword>
<dbReference type="Proteomes" id="UP000266016">
    <property type="component" value="Unassembled WGS sequence"/>
</dbReference>
<dbReference type="Pfam" id="PF07729">
    <property type="entry name" value="FCD"/>
    <property type="match status" value="1"/>
</dbReference>
<evidence type="ECO:0000256" key="1">
    <source>
        <dbReference type="ARBA" id="ARBA00023015"/>
    </source>
</evidence>
<evidence type="ECO:0000256" key="2">
    <source>
        <dbReference type="ARBA" id="ARBA00023125"/>
    </source>
</evidence>
<dbReference type="SMART" id="SM00345">
    <property type="entry name" value="HTH_GNTR"/>
    <property type="match status" value="1"/>
</dbReference>
<dbReference type="PANTHER" id="PTHR43537:SF24">
    <property type="entry name" value="GLUCONATE OPERON TRANSCRIPTIONAL REPRESSOR"/>
    <property type="match status" value="1"/>
</dbReference>
<sequence length="229" mass="26569">MNNIIETSALATQVYRVLRGEIISGVFAPGEKLDINKLAEKFGVSRSPVKEAINQLVHESLIEILPRKGTYITQLRYKDCMEALDARFMVETWAARMIISHVSDEQMDTWKQLLTEMDSLLEIQPFPFETYTKLDMKFHQLLVQWASNQKVQDIYNSINPQVSLARVVYSTLFENSSKRHKDHHHMYEALKNRDLSALINALQQHNDSLKEDTTLNWNEQLHGPIDEQI</sequence>
<evidence type="ECO:0000259" key="4">
    <source>
        <dbReference type="PROSITE" id="PS50949"/>
    </source>
</evidence>
<dbReference type="SUPFAM" id="SSF46785">
    <property type="entry name" value="Winged helix' DNA-binding domain"/>
    <property type="match status" value="1"/>
</dbReference>
<dbReference type="Gene3D" id="1.20.120.530">
    <property type="entry name" value="GntR ligand-binding domain-like"/>
    <property type="match status" value="1"/>
</dbReference>
<keyword evidence="1" id="KW-0805">Transcription regulation</keyword>
<dbReference type="InterPro" id="IPR011711">
    <property type="entry name" value="GntR_C"/>
</dbReference>
<gene>
    <name evidence="5" type="ORF">D1953_15640</name>
</gene>
<comment type="caution">
    <text evidence="5">The sequence shown here is derived from an EMBL/GenBank/DDBJ whole genome shotgun (WGS) entry which is preliminary data.</text>
</comment>
<dbReference type="GO" id="GO:0003700">
    <property type="term" value="F:DNA-binding transcription factor activity"/>
    <property type="evidence" value="ECO:0007669"/>
    <property type="project" value="InterPro"/>
</dbReference>
<dbReference type="PANTHER" id="PTHR43537">
    <property type="entry name" value="TRANSCRIPTIONAL REGULATOR, GNTR FAMILY"/>
    <property type="match status" value="1"/>
</dbReference>
<dbReference type="InterPro" id="IPR036388">
    <property type="entry name" value="WH-like_DNA-bd_sf"/>
</dbReference>
<reference evidence="5 6" key="1">
    <citation type="submission" date="2018-08" db="EMBL/GenBank/DDBJ databases">
        <title>Bacillus jemisoniae sp. nov., Bacillus chryseoplanitiae sp. nov., Bacillus resnikiae sp. nov., and Bacillus frankliniae sp. nov., isolated from Viking spacecraft and associated surfaces.</title>
        <authorList>
            <person name="Seuylemezian A."/>
            <person name="Vaishampayan P."/>
        </authorList>
    </citation>
    <scope>NUCLEOTIDE SEQUENCE [LARGE SCALE GENOMIC DNA]</scope>
    <source>
        <strain evidence="5 6">MA001</strain>
    </source>
</reference>
<keyword evidence="3" id="KW-0804">Transcription</keyword>
<evidence type="ECO:0000313" key="5">
    <source>
        <dbReference type="EMBL" id="RID83496.1"/>
    </source>
</evidence>
<accession>A0A398B712</accession>
<dbReference type="Pfam" id="PF00392">
    <property type="entry name" value="GntR"/>
    <property type="match status" value="1"/>
</dbReference>
<dbReference type="SUPFAM" id="SSF48008">
    <property type="entry name" value="GntR ligand-binding domain-like"/>
    <property type="match status" value="1"/>
</dbReference>
<dbReference type="Gene3D" id="1.10.10.10">
    <property type="entry name" value="Winged helix-like DNA-binding domain superfamily/Winged helix DNA-binding domain"/>
    <property type="match status" value="1"/>
</dbReference>
<feature type="domain" description="HTH gntR-type" evidence="4">
    <location>
        <begin position="8"/>
        <end position="75"/>
    </location>
</feature>
<dbReference type="GO" id="GO:0003677">
    <property type="term" value="F:DNA binding"/>
    <property type="evidence" value="ECO:0007669"/>
    <property type="project" value="UniProtKB-KW"/>
</dbReference>
<dbReference type="AlphaFoldDB" id="A0A398B712"/>
<evidence type="ECO:0000256" key="3">
    <source>
        <dbReference type="ARBA" id="ARBA00023163"/>
    </source>
</evidence>
<dbReference type="PROSITE" id="PS50949">
    <property type="entry name" value="HTH_GNTR"/>
    <property type="match status" value="1"/>
</dbReference>
<dbReference type="EMBL" id="QWVS01000033">
    <property type="protein sequence ID" value="RID83496.1"/>
    <property type="molecule type" value="Genomic_DNA"/>
</dbReference>
<protein>
    <submittedName>
        <fullName evidence="5">GntR family transcriptional regulator</fullName>
    </submittedName>
</protein>
<dbReference type="InterPro" id="IPR000524">
    <property type="entry name" value="Tscrpt_reg_HTH_GntR"/>
</dbReference>
<name>A0A398B712_9BACI</name>
<dbReference type="InterPro" id="IPR008920">
    <property type="entry name" value="TF_FadR/GntR_C"/>
</dbReference>
<dbReference type="SMART" id="SM00895">
    <property type="entry name" value="FCD"/>
    <property type="match status" value="1"/>
</dbReference>
<keyword evidence="6" id="KW-1185">Reference proteome</keyword>
<proteinExistence type="predicted"/>
<dbReference type="CDD" id="cd07377">
    <property type="entry name" value="WHTH_GntR"/>
    <property type="match status" value="1"/>
</dbReference>
<dbReference type="InterPro" id="IPR036390">
    <property type="entry name" value="WH_DNA-bd_sf"/>
</dbReference>
<dbReference type="RefSeq" id="WP_119118114.1">
    <property type="nucleotide sequence ID" value="NZ_QWVS01000033.1"/>
</dbReference>
<organism evidence="5 6">
    <name type="scientific">Peribacillus asahii</name>
    <dbReference type="NCBI Taxonomy" id="228899"/>
    <lineage>
        <taxon>Bacteria</taxon>
        <taxon>Bacillati</taxon>
        <taxon>Bacillota</taxon>
        <taxon>Bacilli</taxon>
        <taxon>Bacillales</taxon>
        <taxon>Bacillaceae</taxon>
        <taxon>Peribacillus</taxon>
    </lineage>
</organism>
<evidence type="ECO:0000313" key="6">
    <source>
        <dbReference type="Proteomes" id="UP000266016"/>
    </source>
</evidence>